<evidence type="ECO:0000313" key="2">
    <source>
        <dbReference type="EMBL" id="SLJ87256.1"/>
    </source>
</evidence>
<accession>A0A1U6GUT1</accession>
<protein>
    <submittedName>
        <fullName evidence="2">Acyl dehydratase</fullName>
    </submittedName>
</protein>
<dbReference type="PANTHER" id="PTHR42993:SF1">
    <property type="entry name" value="MAOC-LIKE DEHYDRATASE DOMAIN-CONTAINING PROTEIN"/>
    <property type="match status" value="1"/>
</dbReference>
<dbReference type="Gene3D" id="3.10.129.10">
    <property type="entry name" value="Hotdog Thioesterase"/>
    <property type="match status" value="1"/>
</dbReference>
<evidence type="ECO:0000313" key="3">
    <source>
        <dbReference type="Proteomes" id="UP000190989"/>
    </source>
</evidence>
<dbReference type="EMBL" id="FVZE01000001">
    <property type="protein sequence ID" value="SLJ87256.1"/>
    <property type="molecule type" value="Genomic_DNA"/>
</dbReference>
<organism evidence="2 3">
    <name type="scientific">Novosphingobium mathurense</name>
    <dbReference type="NCBI Taxonomy" id="428990"/>
    <lineage>
        <taxon>Bacteria</taxon>
        <taxon>Pseudomonadati</taxon>
        <taxon>Pseudomonadota</taxon>
        <taxon>Alphaproteobacteria</taxon>
        <taxon>Sphingomonadales</taxon>
        <taxon>Sphingomonadaceae</taxon>
        <taxon>Novosphingobium</taxon>
    </lineage>
</organism>
<dbReference type="STRING" id="428990.SAMN06295987_101518"/>
<sequence>MKTNAADAVQDWIAQSQGRTYVSDWLTVDQSMISRFADVTQDWTFLHVDEDAARAVGLEGTIAHGFLSLSLLSVLRESARTPELPGIAKGFNYGLDGVRFLEPVSSGARVRGHFSVAEIVGTGPGRYRQTLRVSVEIEGRERPALVADWLIMAMT</sequence>
<dbReference type="Proteomes" id="UP000190989">
    <property type="component" value="Unassembled WGS sequence"/>
</dbReference>
<dbReference type="Pfam" id="PF01575">
    <property type="entry name" value="MaoC_dehydratas"/>
    <property type="match status" value="1"/>
</dbReference>
<dbReference type="RefSeq" id="WP_079729375.1">
    <property type="nucleotide sequence ID" value="NZ_FVZE01000001.1"/>
</dbReference>
<proteinExistence type="predicted"/>
<dbReference type="InterPro" id="IPR002539">
    <property type="entry name" value="MaoC-like_dom"/>
</dbReference>
<dbReference type="InterPro" id="IPR029069">
    <property type="entry name" value="HotDog_dom_sf"/>
</dbReference>
<keyword evidence="3" id="KW-1185">Reference proteome</keyword>
<dbReference type="SUPFAM" id="SSF54637">
    <property type="entry name" value="Thioesterase/thiol ester dehydrase-isomerase"/>
    <property type="match status" value="1"/>
</dbReference>
<reference evidence="3" key="1">
    <citation type="submission" date="2017-02" db="EMBL/GenBank/DDBJ databases">
        <authorList>
            <person name="Varghese N."/>
            <person name="Submissions S."/>
        </authorList>
    </citation>
    <scope>NUCLEOTIDE SEQUENCE [LARGE SCALE GENOMIC DNA]</scope>
    <source>
        <strain evidence="3">SM117</strain>
    </source>
</reference>
<name>A0A1U6GUT1_9SPHN</name>
<gene>
    <name evidence="2" type="ORF">SAMN06295987_101518</name>
</gene>
<feature type="domain" description="MaoC-like" evidence="1">
    <location>
        <begin position="17"/>
        <end position="118"/>
    </location>
</feature>
<evidence type="ECO:0000259" key="1">
    <source>
        <dbReference type="Pfam" id="PF01575"/>
    </source>
</evidence>
<dbReference type="AlphaFoldDB" id="A0A1U6GUT1"/>
<dbReference type="PANTHER" id="PTHR42993">
    <property type="entry name" value="MAOC-LIKE DEHYDRATASE DOMAIN-CONTAINING PROTEIN"/>
    <property type="match status" value="1"/>
</dbReference>